<gene>
    <name evidence="1" type="ORF">BDZ85DRAFT_118684</name>
</gene>
<reference evidence="2" key="1">
    <citation type="journal article" date="2020" name="Stud. Mycol.">
        <title>101 Dothideomycetes genomes: A test case for predicting lifestyles and emergence of pathogens.</title>
        <authorList>
            <person name="Haridas S."/>
            <person name="Albert R."/>
            <person name="Binder M."/>
            <person name="Bloem J."/>
            <person name="LaButti K."/>
            <person name="Salamov A."/>
            <person name="Andreopoulos B."/>
            <person name="Baker S."/>
            <person name="Barry K."/>
            <person name="Bills G."/>
            <person name="Bluhm B."/>
            <person name="Cannon C."/>
            <person name="Castanera R."/>
            <person name="Culley D."/>
            <person name="Daum C."/>
            <person name="Ezra D."/>
            <person name="Gonzalez J."/>
            <person name="Henrissat B."/>
            <person name="Kuo A."/>
            <person name="Liang C."/>
            <person name="Lipzen A."/>
            <person name="Lutzoni F."/>
            <person name="Magnuson J."/>
            <person name="Mondo S."/>
            <person name="Nolan M."/>
            <person name="Ohm R."/>
            <person name="Pangilinan J."/>
            <person name="Park H.-J."/>
            <person name="Ramirez L."/>
            <person name="Alfaro M."/>
            <person name="Sun H."/>
            <person name="Tritt A."/>
            <person name="Yoshinaga Y."/>
            <person name="Zwiers L.-H."/>
            <person name="Turgeon B."/>
            <person name="Goodwin S."/>
            <person name="Spatafora J."/>
            <person name="Crous P."/>
            <person name="Grigoriev I."/>
        </authorList>
    </citation>
    <scope>NUCLEOTIDE SEQUENCE [LARGE SCALE GENOMIC DNA]</scope>
    <source>
        <strain evidence="2">CECT 20119</strain>
    </source>
</reference>
<dbReference type="EMBL" id="ML992507">
    <property type="protein sequence ID" value="KAF2222881.1"/>
    <property type="molecule type" value="Genomic_DNA"/>
</dbReference>
<name>A0A6A6GAY1_9PEZI</name>
<dbReference type="AlphaFoldDB" id="A0A6A6GAY1"/>
<accession>A0A6A6GAY1</accession>
<protein>
    <submittedName>
        <fullName evidence="1">Uncharacterized protein</fullName>
    </submittedName>
</protein>
<evidence type="ECO:0000313" key="2">
    <source>
        <dbReference type="Proteomes" id="UP000799538"/>
    </source>
</evidence>
<evidence type="ECO:0000313" key="1">
    <source>
        <dbReference type="EMBL" id="KAF2222881.1"/>
    </source>
</evidence>
<organism evidence="1 2">
    <name type="scientific">Elsinoe ampelina</name>
    <dbReference type="NCBI Taxonomy" id="302913"/>
    <lineage>
        <taxon>Eukaryota</taxon>
        <taxon>Fungi</taxon>
        <taxon>Dikarya</taxon>
        <taxon>Ascomycota</taxon>
        <taxon>Pezizomycotina</taxon>
        <taxon>Dothideomycetes</taxon>
        <taxon>Dothideomycetidae</taxon>
        <taxon>Myriangiales</taxon>
        <taxon>Elsinoaceae</taxon>
        <taxon>Elsinoe</taxon>
    </lineage>
</organism>
<proteinExistence type="predicted"/>
<dbReference type="Proteomes" id="UP000799538">
    <property type="component" value="Unassembled WGS sequence"/>
</dbReference>
<keyword evidence="2" id="KW-1185">Reference proteome</keyword>
<sequence>MIGYGSTVPVHRASLILFQPLISSLLSSSLWPQSNRSKQCDMSCCQRAAARIVNKEEGVDKIASLDPEMFRLWHHFFCPGSVSCR</sequence>